<sequence length="776" mass="83357">MASFWSPGILLVLLLAFLLKTLPLVILAKSNVYIVYMGDKIHDEPELVQESHHELLSDIVGSIEAAKESILYSYKHGFSGFAAVLTSSQAKLIADFPGVVGVVRNRILTSHTTRSWDFLHIKPQVVGGILSKGHSGAGSVIGVVDTGVWPESESFRDEGMPEVPSRWRGICQEGEGFNRSHCNRKIIGARWYMKGYEAEFGKLNVSDGVEFLSPRDAVGHGTHTSSTATGGLVENASFMGLAQGLARGGAPSAWLAVYKVCWATGDCAEADLLAAFDDAIFDGVDVLSVSIGSPPPLAAYVEDAIAIGSFHAVAKGISVICSAGNSGPYPQTVINTAPWIVTVAASTIDRAFPTMITLGNNQTIVGQALFTGKNADTFHPIVYGEHIVADNSYEDSARSCDSGSLNATLARGKVILCFESRSQRSNIVARRTVLDVKGVGLIFAQFPTKDVTLSLDIPSIQVDLAIGTYLLTYMEASRNPVVKFSFTKTVIGQQISPEIAFFSSRGPSSISPTVLKPDIAAPGVNILASWSPAASPDMTGKEILPVDFNIESGTSMSCPHISGIVALLKATHPTWSPAAIKSALITTASIEDEYGQNTVAEGAPHKQADPFDYGGGHVDPNKAMRPGLIFDMGTSDYIRFLCALGYNNSAISLMTRSRTRCRKSSSFLVNLNLPAIAVPGLKQNLTVSRTVTNVGPVRSLYVARVVAPPGTYVTVEPSVLSFDSTRKKIKFKVTFCSQLRIQGRYSFGNLFWEDGFHLVRMPLVVRAVIDDFYAET</sequence>
<dbReference type="Pfam" id="PF17766">
    <property type="entry name" value="fn3_6"/>
    <property type="match status" value="1"/>
</dbReference>
<comment type="function">
    <text evidence="1">Required for arbuscular mycorrhiza (AM) development during AM symbiosis with AM fungi (e.g. Glomeromycota intraradices).</text>
</comment>
<keyword evidence="4" id="KW-0052">Apoplast</keyword>
<evidence type="ECO:0000259" key="13">
    <source>
        <dbReference type="Pfam" id="PF05922"/>
    </source>
</evidence>
<accession>A0AAD6NYM7</accession>
<feature type="domain" description="Subtilisin-like protease fibronectin type-III" evidence="14">
    <location>
        <begin position="670"/>
        <end position="765"/>
    </location>
</feature>
<dbReference type="InterPro" id="IPR023828">
    <property type="entry name" value="Peptidase_S8_Ser-AS"/>
</dbReference>
<feature type="active site" description="Charge relay system" evidence="10 11">
    <location>
        <position position="220"/>
    </location>
</feature>
<evidence type="ECO:0000259" key="12">
    <source>
        <dbReference type="Pfam" id="PF00082"/>
    </source>
</evidence>
<feature type="active site" description="Charge relay system" evidence="10 11">
    <location>
        <position position="555"/>
    </location>
</feature>
<dbReference type="FunFam" id="3.50.30.30:FF:000005">
    <property type="entry name" value="subtilisin-like protease SBT1.5"/>
    <property type="match status" value="1"/>
</dbReference>
<evidence type="ECO:0000313" key="15">
    <source>
        <dbReference type="EMBL" id="KAJ6409825.1"/>
    </source>
</evidence>
<evidence type="ECO:0000256" key="2">
    <source>
        <dbReference type="ARBA" id="ARBA00004271"/>
    </source>
</evidence>
<dbReference type="InterPro" id="IPR015500">
    <property type="entry name" value="Peptidase_S8_subtilisin-rel"/>
</dbReference>
<dbReference type="InterPro" id="IPR000209">
    <property type="entry name" value="Peptidase_S8/S53_dom"/>
</dbReference>
<evidence type="ECO:0000256" key="6">
    <source>
        <dbReference type="ARBA" id="ARBA00022670"/>
    </source>
</evidence>
<evidence type="ECO:0008006" key="17">
    <source>
        <dbReference type="Google" id="ProtNLM"/>
    </source>
</evidence>
<name>A0AAD6NYM7_9ROSI</name>
<dbReference type="InterPro" id="IPR041469">
    <property type="entry name" value="Subtilisin-like_FN3"/>
</dbReference>
<keyword evidence="8 11" id="KW-0378">Hydrolase</keyword>
<dbReference type="Pfam" id="PF05922">
    <property type="entry name" value="Inhibitor_I9"/>
    <property type="match status" value="1"/>
</dbReference>
<dbReference type="PRINTS" id="PR00723">
    <property type="entry name" value="SUBTILISIN"/>
</dbReference>
<feature type="domain" description="Inhibitor I9" evidence="13">
    <location>
        <begin position="32"/>
        <end position="109"/>
    </location>
</feature>
<evidence type="ECO:0000256" key="10">
    <source>
        <dbReference type="PIRSR" id="PIRSR615500-1"/>
    </source>
</evidence>
<evidence type="ECO:0000313" key="16">
    <source>
        <dbReference type="Proteomes" id="UP001162972"/>
    </source>
</evidence>
<dbReference type="CDD" id="cd04852">
    <property type="entry name" value="Peptidases_S8_3"/>
    <property type="match status" value="1"/>
</dbReference>
<dbReference type="Gene3D" id="3.50.30.30">
    <property type="match status" value="1"/>
</dbReference>
<keyword evidence="7" id="KW-0732">Signal</keyword>
<dbReference type="InterPro" id="IPR037045">
    <property type="entry name" value="S8pro/Inhibitor_I9_sf"/>
</dbReference>
<dbReference type="FunFam" id="3.30.70.80:FF:000002">
    <property type="entry name" value="Subtilisin-like protease SBT5.3"/>
    <property type="match status" value="1"/>
</dbReference>
<comment type="similarity">
    <text evidence="3 11">Belongs to the peptidase S8 family.</text>
</comment>
<evidence type="ECO:0000256" key="8">
    <source>
        <dbReference type="ARBA" id="ARBA00022801"/>
    </source>
</evidence>
<proteinExistence type="inferred from homology"/>
<dbReference type="Gene3D" id="2.60.40.2310">
    <property type="match status" value="1"/>
</dbReference>
<evidence type="ECO:0000256" key="7">
    <source>
        <dbReference type="ARBA" id="ARBA00022729"/>
    </source>
</evidence>
<dbReference type="Pfam" id="PF00082">
    <property type="entry name" value="Peptidase_S8"/>
    <property type="match status" value="1"/>
</dbReference>
<evidence type="ECO:0000259" key="14">
    <source>
        <dbReference type="Pfam" id="PF17766"/>
    </source>
</evidence>
<dbReference type="GO" id="GO:0004252">
    <property type="term" value="F:serine-type endopeptidase activity"/>
    <property type="evidence" value="ECO:0007669"/>
    <property type="project" value="UniProtKB-UniRule"/>
</dbReference>
<keyword evidence="16" id="KW-1185">Reference proteome</keyword>
<dbReference type="PANTHER" id="PTHR10795">
    <property type="entry name" value="PROPROTEIN CONVERTASE SUBTILISIN/KEXIN"/>
    <property type="match status" value="1"/>
</dbReference>
<dbReference type="GO" id="GO:0048046">
    <property type="term" value="C:apoplast"/>
    <property type="evidence" value="ECO:0007669"/>
    <property type="project" value="UniProtKB-SubCell"/>
</dbReference>
<dbReference type="PROSITE" id="PS51892">
    <property type="entry name" value="SUBTILASE"/>
    <property type="match status" value="1"/>
</dbReference>
<protein>
    <recommendedName>
        <fullName evidence="17">Subtilisin-like protease SBT3.6</fullName>
    </recommendedName>
</protein>
<feature type="domain" description="Peptidase S8/S53" evidence="12">
    <location>
        <begin position="136"/>
        <end position="596"/>
    </location>
</feature>
<reference evidence="15 16" key="1">
    <citation type="journal article" date="2023" name="Int. J. Mol. Sci.">
        <title>De Novo Assembly and Annotation of 11 Diverse Shrub Willow (Salix) Genomes Reveals Novel Gene Organization in Sex-Linked Regions.</title>
        <authorList>
            <person name="Hyden B."/>
            <person name="Feng K."/>
            <person name="Yates T.B."/>
            <person name="Jawdy S."/>
            <person name="Cereghino C."/>
            <person name="Smart L.B."/>
            <person name="Muchero W."/>
        </authorList>
    </citation>
    <scope>NUCLEOTIDE SEQUENCE [LARGE SCALE GENOMIC DNA]</scope>
    <source>
        <tissue evidence="15">Shoot tip</tissue>
    </source>
</reference>
<dbReference type="Gene3D" id="3.40.50.200">
    <property type="entry name" value="Peptidase S8/S53 domain"/>
    <property type="match status" value="1"/>
</dbReference>
<gene>
    <name evidence="15" type="ORF">OIU84_009332</name>
</gene>
<comment type="caution">
    <text evidence="15">The sequence shown here is derived from an EMBL/GenBank/DDBJ whole genome shotgun (WGS) entry which is preliminary data.</text>
</comment>
<feature type="active site" description="Charge relay system" evidence="10 11">
    <location>
        <position position="145"/>
    </location>
</feature>
<evidence type="ECO:0000256" key="5">
    <source>
        <dbReference type="ARBA" id="ARBA00022525"/>
    </source>
</evidence>
<dbReference type="AlphaFoldDB" id="A0AAD6NYM7"/>
<dbReference type="GO" id="GO:0009609">
    <property type="term" value="P:response to symbiotic bacterium"/>
    <property type="evidence" value="ECO:0007669"/>
    <property type="project" value="UniProtKB-ARBA"/>
</dbReference>
<dbReference type="PROSITE" id="PS00138">
    <property type="entry name" value="SUBTILASE_SER"/>
    <property type="match status" value="1"/>
</dbReference>
<keyword evidence="5" id="KW-0964">Secreted</keyword>
<dbReference type="FunFam" id="3.40.50.200:FF:000006">
    <property type="entry name" value="Subtilisin-like protease SBT1.5"/>
    <property type="match status" value="1"/>
</dbReference>
<dbReference type="InterPro" id="IPR045051">
    <property type="entry name" value="SBT"/>
</dbReference>
<evidence type="ECO:0000256" key="9">
    <source>
        <dbReference type="ARBA" id="ARBA00022825"/>
    </source>
</evidence>
<dbReference type="InterPro" id="IPR034197">
    <property type="entry name" value="Peptidases_S8_3"/>
</dbReference>
<dbReference type="Gene3D" id="3.30.70.80">
    <property type="entry name" value="Peptidase S8 propeptide/proteinase inhibitor I9"/>
    <property type="match status" value="1"/>
</dbReference>
<evidence type="ECO:0000256" key="4">
    <source>
        <dbReference type="ARBA" id="ARBA00022523"/>
    </source>
</evidence>
<evidence type="ECO:0000256" key="11">
    <source>
        <dbReference type="PROSITE-ProRule" id="PRU01240"/>
    </source>
</evidence>
<organism evidence="15 16">
    <name type="scientific">Salix udensis</name>
    <dbReference type="NCBI Taxonomy" id="889485"/>
    <lineage>
        <taxon>Eukaryota</taxon>
        <taxon>Viridiplantae</taxon>
        <taxon>Streptophyta</taxon>
        <taxon>Embryophyta</taxon>
        <taxon>Tracheophyta</taxon>
        <taxon>Spermatophyta</taxon>
        <taxon>Magnoliopsida</taxon>
        <taxon>eudicotyledons</taxon>
        <taxon>Gunneridae</taxon>
        <taxon>Pentapetalae</taxon>
        <taxon>rosids</taxon>
        <taxon>fabids</taxon>
        <taxon>Malpighiales</taxon>
        <taxon>Salicaceae</taxon>
        <taxon>Saliceae</taxon>
        <taxon>Salix</taxon>
    </lineage>
</organism>
<dbReference type="Proteomes" id="UP001162972">
    <property type="component" value="Chromosome 9"/>
</dbReference>
<dbReference type="SUPFAM" id="SSF52743">
    <property type="entry name" value="Subtilisin-like"/>
    <property type="match status" value="1"/>
</dbReference>
<dbReference type="GO" id="GO:0006508">
    <property type="term" value="P:proteolysis"/>
    <property type="evidence" value="ECO:0007669"/>
    <property type="project" value="UniProtKB-KW"/>
</dbReference>
<keyword evidence="9 11" id="KW-0720">Serine protease</keyword>
<keyword evidence="6 11" id="KW-0645">Protease</keyword>
<evidence type="ECO:0000256" key="3">
    <source>
        <dbReference type="ARBA" id="ARBA00011073"/>
    </source>
</evidence>
<dbReference type="FunFam" id="2.60.40.2310:FF:000001">
    <property type="entry name" value="Subtilisin-like protease SBT1.5"/>
    <property type="match status" value="1"/>
</dbReference>
<dbReference type="EMBL" id="JAPFFJ010000015">
    <property type="protein sequence ID" value="KAJ6409825.1"/>
    <property type="molecule type" value="Genomic_DNA"/>
</dbReference>
<evidence type="ECO:0000256" key="1">
    <source>
        <dbReference type="ARBA" id="ARBA00002076"/>
    </source>
</evidence>
<comment type="subcellular location">
    <subcellularLocation>
        <location evidence="2">Secreted</location>
        <location evidence="2">Extracellular space</location>
        <location evidence="2">Apoplast</location>
    </subcellularLocation>
</comment>
<dbReference type="CDD" id="cd02120">
    <property type="entry name" value="PA_subtilisin_like"/>
    <property type="match status" value="1"/>
</dbReference>
<dbReference type="GO" id="GO:0009610">
    <property type="term" value="P:response to symbiotic fungus"/>
    <property type="evidence" value="ECO:0007669"/>
    <property type="project" value="UniProtKB-ARBA"/>
</dbReference>
<dbReference type="InterPro" id="IPR010259">
    <property type="entry name" value="S8pro/Inhibitor_I9"/>
</dbReference>
<dbReference type="InterPro" id="IPR036852">
    <property type="entry name" value="Peptidase_S8/S53_dom_sf"/>
</dbReference>